<dbReference type="SUPFAM" id="SSF56762">
    <property type="entry name" value="HydB/Nqo4-like"/>
    <property type="match status" value="1"/>
</dbReference>
<dbReference type="PANTHER" id="PTHR43485:SF1">
    <property type="entry name" value="FORMATE HYDROGENLYASE SUBUNIT 5-RELATED"/>
    <property type="match status" value="1"/>
</dbReference>
<dbReference type="Proteomes" id="UP001162891">
    <property type="component" value="Chromosome"/>
</dbReference>
<dbReference type="Pfam" id="PF00346">
    <property type="entry name" value="Complex1_49kDa"/>
    <property type="match status" value="1"/>
</dbReference>
<dbReference type="InterPro" id="IPR001135">
    <property type="entry name" value="NADH_Q_OxRdtase_suD"/>
</dbReference>
<evidence type="ECO:0000313" key="3">
    <source>
        <dbReference type="EMBL" id="BDG02560.1"/>
    </source>
</evidence>
<evidence type="ECO:0000256" key="1">
    <source>
        <dbReference type="ARBA" id="ARBA00023002"/>
    </source>
</evidence>
<sequence>MTTLLVPVKDLGAEPREFFASLHARLEGGARAVTFYGQPSEDPARLELTAVLEEKGRRLSATRTAIPREKGFHALTRDFPALHVFEREIFEQHGVKPHDHPWLKPVRFPGAGAERIAEYPFYSIEGAQVHEVAVGPIHAGVIEPGHFRFMCLGETVHHLEIHLGYQHRGVERLLLARDPRVLAPLVETIAGDASVAHAWAYADALEALAGLRAGPDVEASRALGLELERIAMHLAGLAGLATDIAFLQGAATYGRLRTTAINASMLVCGSRFGRGWVRPAALRAPVDAAKHAALRSALELLARDLAIVNAHFQSASTVLHRLRGVGTVTREQALEVGLVGMAARASGVVRDNRASLPGEPYTSRPIAPVVEQTGDCWARARVRIRELDASIAWLGALLDAHPALERAADPVGALAPDTLAISVCEGWRGEVVHALETDGASRLRAYRVQDPSLRNWMGLALAVRENDISDFPICNKSFDLSYCGNDL</sequence>
<evidence type="ECO:0000259" key="2">
    <source>
        <dbReference type="Pfam" id="PF00346"/>
    </source>
</evidence>
<evidence type="ECO:0000313" key="4">
    <source>
        <dbReference type="Proteomes" id="UP001162891"/>
    </source>
</evidence>
<proteinExistence type="predicted"/>
<dbReference type="EMBL" id="AP025591">
    <property type="protein sequence ID" value="BDG02560.1"/>
    <property type="molecule type" value="Genomic_DNA"/>
</dbReference>
<dbReference type="InterPro" id="IPR029014">
    <property type="entry name" value="NiFe-Hase_large"/>
</dbReference>
<name>A0ABM7WSU9_9BACT</name>
<protein>
    <submittedName>
        <fullName evidence="3">Hydrogenase</fullName>
    </submittedName>
</protein>
<dbReference type="Gene3D" id="1.10.645.10">
    <property type="entry name" value="Cytochrome-c3 Hydrogenase, chain B"/>
    <property type="match status" value="1"/>
</dbReference>
<dbReference type="InterPro" id="IPR037232">
    <property type="entry name" value="NADH_quin_OxRdtase_su_C/D-like"/>
</dbReference>
<dbReference type="RefSeq" id="WP_248360251.1">
    <property type="nucleotide sequence ID" value="NZ_AP025591.1"/>
</dbReference>
<keyword evidence="4" id="KW-1185">Reference proteome</keyword>
<keyword evidence="1" id="KW-0560">Oxidoreductase</keyword>
<reference evidence="4" key="1">
    <citation type="journal article" date="2022" name="Int. J. Syst. Evol. Microbiol.">
        <title>Anaeromyxobacter oryzae sp. nov., Anaeromyxobacter diazotrophicus sp. nov. and Anaeromyxobacter paludicola sp. nov., isolated from paddy soils.</title>
        <authorList>
            <person name="Itoh H."/>
            <person name="Xu Z."/>
            <person name="Mise K."/>
            <person name="Masuda Y."/>
            <person name="Ushijima N."/>
            <person name="Hayakawa C."/>
            <person name="Shiratori Y."/>
            <person name="Senoo K."/>
        </authorList>
    </citation>
    <scope>NUCLEOTIDE SEQUENCE [LARGE SCALE GENOMIC DNA]</scope>
    <source>
        <strain evidence="4">Red232</strain>
    </source>
</reference>
<gene>
    <name evidence="3" type="primary">ehrL_1</name>
    <name evidence="3" type="ORF">AMOR_15560</name>
</gene>
<organism evidence="3 4">
    <name type="scientific">Anaeromyxobacter oryzae</name>
    <dbReference type="NCBI Taxonomy" id="2918170"/>
    <lineage>
        <taxon>Bacteria</taxon>
        <taxon>Pseudomonadati</taxon>
        <taxon>Myxococcota</taxon>
        <taxon>Myxococcia</taxon>
        <taxon>Myxococcales</taxon>
        <taxon>Cystobacterineae</taxon>
        <taxon>Anaeromyxobacteraceae</taxon>
        <taxon>Anaeromyxobacter</taxon>
    </lineage>
</organism>
<accession>A0ABM7WSU9</accession>
<dbReference type="PANTHER" id="PTHR43485">
    <property type="entry name" value="HYDROGENASE-4 COMPONENT G"/>
    <property type="match status" value="1"/>
</dbReference>
<feature type="domain" description="NADH-quinone oxidoreductase subunit D" evidence="2">
    <location>
        <begin position="255"/>
        <end position="402"/>
    </location>
</feature>
<dbReference type="SUPFAM" id="SSF143243">
    <property type="entry name" value="Nqo5-like"/>
    <property type="match status" value="1"/>
</dbReference>
<dbReference type="InterPro" id="IPR052197">
    <property type="entry name" value="ComplexI_49kDa-like"/>
</dbReference>